<gene>
    <name evidence="5" type="ORF">D2E26_1275</name>
</gene>
<accession>A0A430FQW8</accession>
<dbReference type="Proteomes" id="UP000287609">
    <property type="component" value="Unassembled WGS sequence"/>
</dbReference>
<dbReference type="InterPro" id="IPR016718">
    <property type="entry name" value="rRNA_m1G-MeTrfase_A_prd"/>
</dbReference>
<evidence type="ECO:0000313" key="6">
    <source>
        <dbReference type="Proteomes" id="UP000287609"/>
    </source>
</evidence>
<feature type="binding site" evidence="1">
    <location>
        <position position="41"/>
    </location>
    <ligand>
        <name>Zn(2+)</name>
        <dbReference type="ChEBI" id="CHEBI:29105"/>
    </ligand>
</feature>
<dbReference type="Pfam" id="PF21302">
    <property type="entry name" value="Zn_ribbon_RlmA"/>
    <property type="match status" value="1"/>
</dbReference>
<evidence type="ECO:0000256" key="1">
    <source>
        <dbReference type="PIRSR" id="PIRSR018249-1"/>
    </source>
</evidence>
<organism evidence="5 6">
    <name type="scientific">Bifidobacterium dolichotidis</name>
    <dbReference type="NCBI Taxonomy" id="2306976"/>
    <lineage>
        <taxon>Bacteria</taxon>
        <taxon>Bacillati</taxon>
        <taxon>Actinomycetota</taxon>
        <taxon>Actinomycetes</taxon>
        <taxon>Bifidobacteriales</taxon>
        <taxon>Bifidobacteriaceae</taxon>
        <taxon>Bifidobacterium</taxon>
    </lineage>
</organism>
<dbReference type="GO" id="GO:0008168">
    <property type="term" value="F:methyltransferase activity"/>
    <property type="evidence" value="ECO:0007669"/>
    <property type="project" value="UniProtKB-KW"/>
</dbReference>
<dbReference type="Gene3D" id="3.40.50.150">
    <property type="entry name" value="Vaccinia Virus protein VP39"/>
    <property type="match status" value="1"/>
</dbReference>
<feature type="domain" description="Methyltransferase" evidence="3">
    <location>
        <begin position="105"/>
        <end position="185"/>
    </location>
</feature>
<protein>
    <submittedName>
        <fullName evidence="5">rRNA (Guanine-N1)-methyltransferase</fullName>
    </submittedName>
</protein>
<feature type="binding site" evidence="2">
    <location>
        <position position="84"/>
    </location>
    <ligand>
        <name>S-adenosyl-L-methionine</name>
        <dbReference type="ChEBI" id="CHEBI:59789"/>
    </ligand>
</feature>
<keyword evidence="1" id="KW-0862">Zinc</keyword>
<keyword evidence="1" id="KW-0479">Metal-binding</keyword>
<dbReference type="EMBL" id="QXGM01000002">
    <property type="protein sequence ID" value="RSX55221.1"/>
    <property type="molecule type" value="Genomic_DNA"/>
</dbReference>
<keyword evidence="2" id="KW-0949">S-adenosyl-L-methionine</keyword>
<evidence type="ECO:0000259" key="3">
    <source>
        <dbReference type="Pfam" id="PF13649"/>
    </source>
</evidence>
<evidence type="ECO:0000259" key="4">
    <source>
        <dbReference type="Pfam" id="PF21302"/>
    </source>
</evidence>
<proteinExistence type="predicted"/>
<dbReference type="SUPFAM" id="SSF53335">
    <property type="entry name" value="S-adenosyl-L-methionine-dependent methyltransferases"/>
    <property type="match status" value="1"/>
</dbReference>
<keyword evidence="5" id="KW-0808">Transferase</keyword>
<dbReference type="CDD" id="cd02440">
    <property type="entry name" value="AdoMet_MTases"/>
    <property type="match status" value="1"/>
</dbReference>
<dbReference type="OrthoDB" id="108476at2"/>
<reference evidence="5 6" key="1">
    <citation type="submission" date="2018-09" db="EMBL/GenBank/DDBJ databases">
        <title>Characterization of the phylogenetic diversity of five novel species belonging to the genus Bifidobacterium.</title>
        <authorList>
            <person name="Lugli G.A."/>
            <person name="Duranti S."/>
            <person name="Milani C."/>
        </authorList>
    </citation>
    <scope>NUCLEOTIDE SEQUENCE [LARGE SCALE GENOMIC DNA]</scope>
    <source>
        <strain evidence="5 6">2036B</strain>
    </source>
</reference>
<name>A0A430FQW8_9BIFI</name>
<dbReference type="PIRSF" id="PIRSF018249">
    <property type="entry name" value="MyrA_prd"/>
    <property type="match status" value="1"/>
</dbReference>
<feature type="domain" description="23S rRNA (guanine(745)-N(1))-methyltransferase N-terminal" evidence="4">
    <location>
        <begin position="20"/>
        <end position="59"/>
    </location>
</feature>
<dbReference type="AlphaFoldDB" id="A0A430FQW8"/>
<keyword evidence="5" id="KW-0489">Methyltransferase</keyword>
<dbReference type="GO" id="GO:0032259">
    <property type="term" value="P:methylation"/>
    <property type="evidence" value="ECO:0007669"/>
    <property type="project" value="UniProtKB-KW"/>
</dbReference>
<evidence type="ECO:0000256" key="2">
    <source>
        <dbReference type="PIRSR" id="PIRSR018249-2"/>
    </source>
</evidence>
<feature type="binding site" evidence="2">
    <location>
        <begin position="112"/>
        <end position="113"/>
    </location>
    <ligand>
        <name>S-adenosyl-L-methionine</name>
        <dbReference type="ChEBI" id="CHEBI:59789"/>
    </ligand>
</feature>
<comment type="caution">
    <text evidence="5">The sequence shown here is derived from an EMBL/GenBank/DDBJ whole genome shotgun (WGS) entry which is preliminary data.</text>
</comment>
<feature type="binding site" evidence="1">
    <location>
        <position position="45"/>
    </location>
    <ligand>
        <name>Zn(2+)</name>
        <dbReference type="ChEBI" id="CHEBI:29105"/>
    </ligand>
</feature>
<keyword evidence="6" id="KW-1185">Reference proteome</keyword>
<dbReference type="Pfam" id="PF13649">
    <property type="entry name" value="Methyltransf_25"/>
    <property type="match status" value="1"/>
</dbReference>
<dbReference type="InterPro" id="IPR029063">
    <property type="entry name" value="SAM-dependent_MTases_sf"/>
</dbReference>
<sequence>MTQASVKPKLQRFIDAERWFACPLCSEVLQFDASNGHALVCSNHHCFDLAKQGYANLEPHAKTSEVYSRANFEQRGRILEAGYYAHVLNAVARALQKTGHTAGAVLDAGCGEGYYARAIAQQFSDADVLAFDLSKQSVQLAAREDADCAVRWFVGNLMNLPIQNERISTLLNVFSPANYSEFNRVLEPDAVVVKVVPGSQHVHELRELAAGKGLVRQRDYSNEQVVDAFAEHYSIVSRETVSQTFAMPADDVLAFAQMTPLLFHVDLDELDLTQVHEVTVEAEVLVGRN</sequence>
<dbReference type="InterPro" id="IPR041698">
    <property type="entry name" value="Methyltransf_25"/>
</dbReference>
<dbReference type="GO" id="GO:0046872">
    <property type="term" value="F:metal ion binding"/>
    <property type="evidence" value="ECO:0007669"/>
    <property type="project" value="UniProtKB-KW"/>
</dbReference>
<dbReference type="InterPro" id="IPR048647">
    <property type="entry name" value="RlmA_N"/>
</dbReference>
<evidence type="ECO:0000313" key="5">
    <source>
        <dbReference type="EMBL" id="RSX55221.1"/>
    </source>
</evidence>
<dbReference type="RefSeq" id="WP_125963879.1">
    <property type="nucleotide sequence ID" value="NZ_QXGM01000002.1"/>
</dbReference>
<feature type="binding site" evidence="2">
    <location>
        <position position="201"/>
    </location>
    <ligand>
        <name>S-adenosyl-L-methionine</name>
        <dbReference type="ChEBI" id="CHEBI:59789"/>
    </ligand>
</feature>